<organism evidence="1 2">
    <name type="scientific">Candidatus Obscuribacter phosphatis</name>
    <dbReference type="NCBI Taxonomy" id="1906157"/>
    <lineage>
        <taxon>Bacteria</taxon>
        <taxon>Bacillati</taxon>
        <taxon>Candidatus Melainabacteria</taxon>
        <taxon>Candidatus Obscuribacterales</taxon>
        <taxon>Candidatus Obscuribacteraceae</taxon>
        <taxon>Candidatus Obscuribacter</taxon>
    </lineage>
</organism>
<name>A0A8J7TNF6_9BACT</name>
<dbReference type="AlphaFoldDB" id="A0A8J7TNF6"/>
<gene>
    <name evidence="1" type="ORF">J0M35_20390</name>
</gene>
<sequence>MNDFENQLAGLLHSVGTATRGVFGAIDKMLFQAVINGLKSEDFEAASISIDQLAKEKKTISIAPLYLVYKSHPNQRVRVKAGEALKAFGEDEKIRELTEGKEIKEAMKSLIEEFGNFKS</sequence>
<comment type="caution">
    <text evidence="1">The sequence shown here is derived from an EMBL/GenBank/DDBJ whole genome shotgun (WGS) entry which is preliminary data.</text>
</comment>
<evidence type="ECO:0000313" key="1">
    <source>
        <dbReference type="EMBL" id="MBN8662739.1"/>
    </source>
</evidence>
<evidence type="ECO:0000313" key="2">
    <source>
        <dbReference type="Proteomes" id="UP000664277"/>
    </source>
</evidence>
<dbReference type="Proteomes" id="UP000664277">
    <property type="component" value="Unassembled WGS sequence"/>
</dbReference>
<reference evidence="1" key="1">
    <citation type="submission" date="2021-02" db="EMBL/GenBank/DDBJ databases">
        <title>Genome-Resolved Metagenomics of a Microbial Community Performing Photosynthetic Biological Nutrient Removal.</title>
        <authorList>
            <person name="Mcdaniel E.A."/>
        </authorList>
    </citation>
    <scope>NUCLEOTIDE SEQUENCE</scope>
    <source>
        <strain evidence="1">UWPOB_OBS1</strain>
    </source>
</reference>
<proteinExistence type="predicted"/>
<protein>
    <recommendedName>
        <fullName evidence="3">HEAT repeat domain-containing protein</fullName>
    </recommendedName>
</protein>
<evidence type="ECO:0008006" key="3">
    <source>
        <dbReference type="Google" id="ProtNLM"/>
    </source>
</evidence>
<dbReference type="EMBL" id="JAFLCK010000051">
    <property type="protein sequence ID" value="MBN8662739.1"/>
    <property type="molecule type" value="Genomic_DNA"/>
</dbReference>
<accession>A0A8J7TNF6</accession>